<dbReference type="PANTHER" id="PTHR31157">
    <property type="entry name" value="SCP DOMAIN-CONTAINING PROTEIN"/>
    <property type="match status" value="1"/>
</dbReference>
<evidence type="ECO:0000313" key="5">
    <source>
        <dbReference type="Proteomes" id="UP000195897"/>
    </source>
</evidence>
<gene>
    <name evidence="4" type="ORF">B5F17_00250</name>
</gene>
<protein>
    <recommendedName>
        <fullName evidence="3">SCP domain-containing protein</fullName>
    </recommendedName>
</protein>
<dbReference type="RefSeq" id="WP_087369733.1">
    <property type="nucleotide sequence ID" value="NZ_NFKK01000001.1"/>
</dbReference>
<evidence type="ECO:0000259" key="3">
    <source>
        <dbReference type="Pfam" id="PF00188"/>
    </source>
</evidence>
<evidence type="ECO:0000256" key="2">
    <source>
        <dbReference type="SAM" id="SignalP"/>
    </source>
</evidence>
<reference evidence="5" key="1">
    <citation type="submission" date="2017-04" db="EMBL/GenBank/DDBJ databases">
        <title>Function of individual gut microbiota members based on whole genome sequencing of pure cultures obtained from chicken caecum.</title>
        <authorList>
            <person name="Medvecky M."/>
            <person name="Cejkova D."/>
            <person name="Polansky O."/>
            <person name="Karasova D."/>
            <person name="Kubasova T."/>
            <person name="Cizek A."/>
            <person name="Rychlik I."/>
        </authorList>
    </citation>
    <scope>NUCLEOTIDE SEQUENCE [LARGE SCALE GENOMIC DNA]</scope>
    <source>
        <strain evidence="5">An180</strain>
    </source>
</reference>
<accession>A0A1Y4LCC7</accession>
<dbReference type="Pfam" id="PF00188">
    <property type="entry name" value="CAP"/>
    <property type="match status" value="1"/>
</dbReference>
<feature type="domain" description="SCP" evidence="3">
    <location>
        <begin position="95"/>
        <end position="208"/>
    </location>
</feature>
<dbReference type="PANTHER" id="PTHR31157:SF1">
    <property type="entry name" value="SCP DOMAIN-CONTAINING PROTEIN"/>
    <property type="match status" value="1"/>
</dbReference>
<name>A0A1Y4LCC7_9FIRM</name>
<feature type="signal peptide" evidence="2">
    <location>
        <begin position="1"/>
        <end position="23"/>
    </location>
</feature>
<feature type="compositionally biased region" description="Polar residues" evidence="1">
    <location>
        <begin position="52"/>
        <end position="64"/>
    </location>
</feature>
<proteinExistence type="predicted"/>
<comment type="caution">
    <text evidence="4">The sequence shown here is derived from an EMBL/GenBank/DDBJ whole genome shotgun (WGS) entry which is preliminary data.</text>
</comment>
<dbReference type="InterPro" id="IPR035940">
    <property type="entry name" value="CAP_sf"/>
</dbReference>
<dbReference type="Gene3D" id="3.40.33.10">
    <property type="entry name" value="CAP"/>
    <property type="match status" value="1"/>
</dbReference>
<dbReference type="EMBL" id="NFKK01000001">
    <property type="protein sequence ID" value="OUP54364.1"/>
    <property type="molecule type" value="Genomic_DNA"/>
</dbReference>
<dbReference type="CDD" id="cd05379">
    <property type="entry name" value="CAP_bacterial"/>
    <property type="match status" value="1"/>
</dbReference>
<feature type="chain" id="PRO_5012215432" description="SCP domain-containing protein" evidence="2">
    <location>
        <begin position="24"/>
        <end position="210"/>
    </location>
</feature>
<sequence>MKKKMCLTAAALLCAFAAPAAQAAAVPQTAAVPSHFETAWEQLLAQYGITKPGSSSNNTGNQPDNSGNGSNNIGNGSNSTGGTSTSTSSAAQAVLAEVNAARAQNGLSALTLDANMNRAAAVRAAELAQSFSHTRPNGSRGLTALNEAGVSYRTAGENIASGQRSAQAVVSAWMNSSGHRANILSASFGRMGVGQATIGGRTYWVQLFAD</sequence>
<dbReference type="AlphaFoldDB" id="A0A1Y4LCC7"/>
<dbReference type="Proteomes" id="UP000195897">
    <property type="component" value="Unassembled WGS sequence"/>
</dbReference>
<evidence type="ECO:0000256" key="1">
    <source>
        <dbReference type="SAM" id="MobiDB-lite"/>
    </source>
</evidence>
<keyword evidence="2" id="KW-0732">Signal</keyword>
<evidence type="ECO:0000313" key="4">
    <source>
        <dbReference type="EMBL" id="OUP54364.1"/>
    </source>
</evidence>
<organism evidence="4 5">
    <name type="scientific">Butyricicoccus pullicaecorum</name>
    <dbReference type="NCBI Taxonomy" id="501571"/>
    <lineage>
        <taxon>Bacteria</taxon>
        <taxon>Bacillati</taxon>
        <taxon>Bacillota</taxon>
        <taxon>Clostridia</taxon>
        <taxon>Eubacteriales</taxon>
        <taxon>Butyricicoccaceae</taxon>
        <taxon>Butyricicoccus</taxon>
    </lineage>
</organism>
<feature type="region of interest" description="Disordered" evidence="1">
    <location>
        <begin position="50"/>
        <end position="88"/>
    </location>
</feature>
<feature type="compositionally biased region" description="Low complexity" evidence="1">
    <location>
        <begin position="65"/>
        <end position="88"/>
    </location>
</feature>
<dbReference type="SUPFAM" id="SSF55797">
    <property type="entry name" value="PR-1-like"/>
    <property type="match status" value="1"/>
</dbReference>
<dbReference type="InterPro" id="IPR014044">
    <property type="entry name" value="CAP_dom"/>
</dbReference>